<evidence type="ECO:0000313" key="10">
    <source>
        <dbReference type="Proteomes" id="UP001597568"/>
    </source>
</evidence>
<comment type="caution">
    <text evidence="9">The sequence shown here is derived from an EMBL/GenBank/DDBJ whole genome shotgun (WGS) entry which is preliminary data.</text>
</comment>
<organism evidence="9 10">
    <name type="scientific">Kurthia populi</name>
    <dbReference type="NCBI Taxonomy" id="1562132"/>
    <lineage>
        <taxon>Bacteria</taxon>
        <taxon>Bacillati</taxon>
        <taxon>Bacillota</taxon>
        <taxon>Bacilli</taxon>
        <taxon>Bacillales</taxon>
        <taxon>Caryophanaceae</taxon>
        <taxon>Kurthia</taxon>
    </lineage>
</organism>
<dbReference type="Proteomes" id="UP001597568">
    <property type="component" value="Unassembled WGS sequence"/>
</dbReference>
<keyword evidence="6" id="KW-0067">ATP-binding</keyword>
<keyword evidence="5 9" id="KW-0418">Kinase</keyword>
<dbReference type="RefSeq" id="WP_380147826.1">
    <property type="nucleotide sequence ID" value="NZ_JBHUOR010000085.1"/>
</dbReference>
<accession>A0ABW5Y0V2</accession>
<evidence type="ECO:0000256" key="7">
    <source>
        <dbReference type="SAM" id="Coils"/>
    </source>
</evidence>
<dbReference type="Gene3D" id="3.30.565.10">
    <property type="entry name" value="Histidine kinase-like ATPase, C-terminal domain"/>
    <property type="match status" value="2"/>
</dbReference>
<keyword evidence="4" id="KW-0547">Nucleotide-binding</keyword>
<sequence>MGKMKYKISSRTAILLGRESVSKVDGAIIELVKNTYDADSELCYIYFDISNDCLYILDNGVGMTKDIIENCWMIIGTDNKRENYKSQKNRIKSGEKGIGRFALDRLGSKCEMLTKNTNENLILWKNDWTKFEENGKTIDEIEAEFDYLDLDFLDVIPVKILENIKKLEKRLDLKYNLETGTILKISDLRDTWTNEKIEALFDSLGFLIPPSEQKDYLISVQKAPNEDYILIENQISEEFDYRLDAVFDGDKFRVLLYRNEYDLSKIPDELFELEEFKIFPFRKEDFQAKEILIEQSIAQLLKTDEIKEINKAKKVGAFKFEYTFMKLSLSEKDKKGYFYKEISKTRNDWMDLHNGIKIYRDNFLVRPYGDQKSDSFDWLGIDAKRATNPAAVGDRSGRWNVRNKQGQGTIFISRVMNDEILDKSSREGIIENEYFSIFKRMVLGIIALFEKDRAYIARHIKKFHEIKNPKEATKEEANKIAKEIIDNRGKIEKDDIKASGIYIKPKIEKEAETLAKAVEYYREEREELISEIKLLRELATNGLITTSIVHDLKTIRANLNSRVEVIRGSIGKHPVILERSLQDLDKSDTFLKSWISVIINQKKDRRKRTKQSISETVKSTINLIIPILNQKNIKINIENPKNEIYKKIFSSDFESIIYNLIINSIESFEKKSPKERNINILVKEGQGEFTLLYEDNGKGLDEIFQDPNEIFNYGVTSKCDRNGTKIGTGLGMYIVASTLREYDAKYKIIESRNGFGLEMKFKI</sequence>
<dbReference type="EC" id="2.7.13.3" evidence="2"/>
<keyword evidence="10" id="KW-1185">Reference proteome</keyword>
<dbReference type="SUPFAM" id="SSF55874">
    <property type="entry name" value="ATPase domain of HSP90 chaperone/DNA topoisomerase II/histidine kinase"/>
    <property type="match status" value="2"/>
</dbReference>
<dbReference type="EMBL" id="JBHUOR010000085">
    <property type="protein sequence ID" value="MFD2868963.1"/>
    <property type="molecule type" value="Genomic_DNA"/>
</dbReference>
<gene>
    <name evidence="9" type="ORF">ACFSY7_10690</name>
</gene>
<dbReference type="InterPro" id="IPR003594">
    <property type="entry name" value="HATPase_dom"/>
</dbReference>
<dbReference type="GO" id="GO:0016301">
    <property type="term" value="F:kinase activity"/>
    <property type="evidence" value="ECO:0007669"/>
    <property type="project" value="UniProtKB-KW"/>
</dbReference>
<evidence type="ECO:0000256" key="5">
    <source>
        <dbReference type="ARBA" id="ARBA00022777"/>
    </source>
</evidence>
<protein>
    <recommendedName>
        <fullName evidence="2">histidine kinase</fullName>
        <ecNumber evidence="2">2.7.13.3</ecNumber>
    </recommendedName>
</protein>
<evidence type="ECO:0000256" key="3">
    <source>
        <dbReference type="ARBA" id="ARBA00022679"/>
    </source>
</evidence>
<evidence type="ECO:0000313" key="9">
    <source>
        <dbReference type="EMBL" id="MFD2868963.1"/>
    </source>
</evidence>
<dbReference type="Pfam" id="PF13589">
    <property type="entry name" value="HATPase_c_3"/>
    <property type="match status" value="1"/>
</dbReference>
<proteinExistence type="predicted"/>
<dbReference type="Pfam" id="PF02518">
    <property type="entry name" value="HATPase_c"/>
    <property type="match status" value="1"/>
</dbReference>
<evidence type="ECO:0000256" key="6">
    <source>
        <dbReference type="ARBA" id="ARBA00022840"/>
    </source>
</evidence>
<evidence type="ECO:0000256" key="1">
    <source>
        <dbReference type="ARBA" id="ARBA00000085"/>
    </source>
</evidence>
<feature type="coiled-coil region" evidence="7">
    <location>
        <begin position="511"/>
        <end position="538"/>
    </location>
</feature>
<dbReference type="PANTHER" id="PTHR44936">
    <property type="entry name" value="SENSOR PROTEIN CREC"/>
    <property type="match status" value="1"/>
</dbReference>
<reference evidence="10" key="1">
    <citation type="journal article" date="2019" name="Int. J. Syst. Evol. Microbiol.">
        <title>The Global Catalogue of Microorganisms (GCM) 10K type strain sequencing project: providing services to taxonomists for standard genome sequencing and annotation.</title>
        <authorList>
            <consortium name="The Broad Institute Genomics Platform"/>
            <consortium name="The Broad Institute Genome Sequencing Center for Infectious Disease"/>
            <person name="Wu L."/>
            <person name="Ma J."/>
        </authorList>
    </citation>
    <scope>NUCLEOTIDE SEQUENCE [LARGE SCALE GENOMIC DNA]</scope>
    <source>
        <strain evidence="10">KCTC 33522</strain>
    </source>
</reference>
<evidence type="ECO:0000256" key="2">
    <source>
        <dbReference type="ARBA" id="ARBA00012438"/>
    </source>
</evidence>
<evidence type="ECO:0000259" key="8">
    <source>
        <dbReference type="Pfam" id="PF02518"/>
    </source>
</evidence>
<comment type="catalytic activity">
    <reaction evidence="1">
        <text>ATP + protein L-histidine = ADP + protein N-phospho-L-histidine.</text>
        <dbReference type="EC" id="2.7.13.3"/>
    </reaction>
</comment>
<keyword evidence="7" id="KW-0175">Coiled coil</keyword>
<dbReference type="InterPro" id="IPR036890">
    <property type="entry name" value="HATPase_C_sf"/>
</dbReference>
<keyword evidence="3" id="KW-0808">Transferase</keyword>
<dbReference type="PANTHER" id="PTHR44936:SF10">
    <property type="entry name" value="SENSOR PROTEIN RSTB"/>
    <property type="match status" value="1"/>
</dbReference>
<evidence type="ECO:0000256" key="4">
    <source>
        <dbReference type="ARBA" id="ARBA00022741"/>
    </source>
</evidence>
<feature type="domain" description="Histidine kinase/HSP90-like ATPase" evidence="8">
    <location>
        <begin position="653"/>
        <end position="758"/>
    </location>
</feature>
<name>A0ABW5Y0V2_9BACL</name>
<dbReference type="InterPro" id="IPR050980">
    <property type="entry name" value="2C_sensor_his_kinase"/>
</dbReference>